<gene>
    <name evidence="7" type="ORF">Mal48_06670</name>
</gene>
<dbReference type="PANTHER" id="PTHR39087">
    <property type="entry name" value="UPF0104 MEMBRANE PROTEIN MJ1595"/>
    <property type="match status" value="1"/>
</dbReference>
<feature type="transmembrane region" description="Helical" evidence="6">
    <location>
        <begin position="229"/>
        <end position="255"/>
    </location>
</feature>
<dbReference type="Proteomes" id="UP000315724">
    <property type="component" value="Chromosome"/>
</dbReference>
<dbReference type="OrthoDB" id="9786506at2"/>
<keyword evidence="8" id="KW-1185">Reference proteome</keyword>
<feature type="transmembrane region" description="Helical" evidence="6">
    <location>
        <begin position="50"/>
        <end position="68"/>
    </location>
</feature>
<evidence type="ECO:0000256" key="1">
    <source>
        <dbReference type="ARBA" id="ARBA00004651"/>
    </source>
</evidence>
<dbReference type="InterPro" id="IPR022791">
    <property type="entry name" value="L-PG_synthase/AglD"/>
</dbReference>
<keyword evidence="4 6" id="KW-1133">Transmembrane helix</keyword>
<evidence type="ECO:0000256" key="5">
    <source>
        <dbReference type="ARBA" id="ARBA00023136"/>
    </source>
</evidence>
<keyword evidence="3 6" id="KW-0812">Transmembrane</keyword>
<proteinExistence type="predicted"/>
<name>A0A517QIJ9_9PLAN</name>
<feature type="transmembrane region" description="Helical" evidence="6">
    <location>
        <begin position="165"/>
        <end position="192"/>
    </location>
</feature>
<evidence type="ECO:0000256" key="3">
    <source>
        <dbReference type="ARBA" id="ARBA00022692"/>
    </source>
</evidence>
<dbReference type="Pfam" id="PF03706">
    <property type="entry name" value="LPG_synthase_TM"/>
    <property type="match status" value="1"/>
</dbReference>
<evidence type="ECO:0000256" key="4">
    <source>
        <dbReference type="ARBA" id="ARBA00022989"/>
    </source>
</evidence>
<sequence length="359" mass="39770">MAGKTPFYKTKTFTLTAGILIAVVCMWLAVRPLFDNEDAWNQVVNAFQQADYRSLPLIWGTLIVFYWLKAWRWRIMLAPVGNYRPVKDLLPPIMIGFSLNNVLPARIGEVARCFVFSKQQKVPFSVAVSSLVLERFFDLIAVLFYLGIGLVFIEGVDPKIQQQAWVLAGLSVIGVFTGLAYVMFTAPFVAFVEKVAHSLRIIPHGLTDKVCRLLEKGAQGMSALKSARLVFFMLGISLVKWGLNCLLIGLSLWSFGLPTNPTIAMVLTGVVAIGVALFPSPGYFGVMQLCFAAVLLLFVKGEKGEAAIFASSIYYHMTQYVPVTIVGLIYFVKSGLTLHEVEEKKEERDLVKAATPEIA</sequence>
<evidence type="ECO:0000313" key="8">
    <source>
        <dbReference type="Proteomes" id="UP000315724"/>
    </source>
</evidence>
<feature type="transmembrane region" description="Helical" evidence="6">
    <location>
        <begin position="283"/>
        <end position="301"/>
    </location>
</feature>
<keyword evidence="2" id="KW-1003">Cell membrane</keyword>
<dbReference type="GO" id="GO:0005886">
    <property type="term" value="C:plasma membrane"/>
    <property type="evidence" value="ECO:0007669"/>
    <property type="project" value="UniProtKB-SubCell"/>
</dbReference>
<evidence type="ECO:0000313" key="7">
    <source>
        <dbReference type="EMBL" id="QDT31434.1"/>
    </source>
</evidence>
<evidence type="ECO:0000256" key="6">
    <source>
        <dbReference type="SAM" id="Phobius"/>
    </source>
</evidence>
<dbReference type="KEGG" id="tpol:Mal48_06670"/>
<dbReference type="EMBL" id="CP036267">
    <property type="protein sequence ID" value="QDT31434.1"/>
    <property type="molecule type" value="Genomic_DNA"/>
</dbReference>
<reference evidence="7 8" key="1">
    <citation type="submission" date="2019-02" db="EMBL/GenBank/DDBJ databases">
        <title>Deep-cultivation of Planctomycetes and their phenomic and genomic characterization uncovers novel biology.</title>
        <authorList>
            <person name="Wiegand S."/>
            <person name="Jogler M."/>
            <person name="Boedeker C."/>
            <person name="Pinto D."/>
            <person name="Vollmers J."/>
            <person name="Rivas-Marin E."/>
            <person name="Kohn T."/>
            <person name="Peeters S.H."/>
            <person name="Heuer A."/>
            <person name="Rast P."/>
            <person name="Oberbeckmann S."/>
            <person name="Bunk B."/>
            <person name="Jeske O."/>
            <person name="Meyerdierks A."/>
            <person name="Storesund J.E."/>
            <person name="Kallscheuer N."/>
            <person name="Luecker S."/>
            <person name="Lage O.M."/>
            <person name="Pohl T."/>
            <person name="Merkel B.J."/>
            <person name="Hornburger P."/>
            <person name="Mueller R.-W."/>
            <person name="Bruemmer F."/>
            <person name="Labrenz M."/>
            <person name="Spormann A.M."/>
            <person name="Op den Camp H."/>
            <person name="Overmann J."/>
            <person name="Amann R."/>
            <person name="Jetten M.S.M."/>
            <person name="Mascher T."/>
            <person name="Medema M.H."/>
            <person name="Devos D.P."/>
            <person name="Kaster A.-K."/>
            <person name="Ovreas L."/>
            <person name="Rohde M."/>
            <person name="Galperin M.Y."/>
            <person name="Jogler C."/>
        </authorList>
    </citation>
    <scope>NUCLEOTIDE SEQUENCE [LARGE SCALE GENOMIC DNA]</scope>
    <source>
        <strain evidence="7 8">Mal48</strain>
    </source>
</reference>
<dbReference type="RefSeq" id="WP_145195983.1">
    <property type="nucleotide sequence ID" value="NZ_CP036267.1"/>
</dbReference>
<dbReference type="NCBIfam" id="TIGR00374">
    <property type="entry name" value="flippase-like domain"/>
    <property type="match status" value="1"/>
</dbReference>
<keyword evidence="5 6" id="KW-0472">Membrane</keyword>
<dbReference type="PANTHER" id="PTHR39087:SF2">
    <property type="entry name" value="UPF0104 MEMBRANE PROTEIN MJ1595"/>
    <property type="match status" value="1"/>
</dbReference>
<feature type="transmembrane region" description="Helical" evidence="6">
    <location>
        <begin position="136"/>
        <end position="153"/>
    </location>
</feature>
<protein>
    <submittedName>
        <fullName evidence="7">Uncharacterized protein</fullName>
    </submittedName>
</protein>
<feature type="transmembrane region" description="Helical" evidence="6">
    <location>
        <begin position="12"/>
        <end position="30"/>
    </location>
</feature>
<accession>A0A517QIJ9</accession>
<dbReference type="AlphaFoldDB" id="A0A517QIJ9"/>
<organism evidence="7 8">
    <name type="scientific">Thalassoglobus polymorphus</name>
    <dbReference type="NCBI Taxonomy" id="2527994"/>
    <lineage>
        <taxon>Bacteria</taxon>
        <taxon>Pseudomonadati</taxon>
        <taxon>Planctomycetota</taxon>
        <taxon>Planctomycetia</taxon>
        <taxon>Planctomycetales</taxon>
        <taxon>Planctomycetaceae</taxon>
        <taxon>Thalassoglobus</taxon>
    </lineage>
</organism>
<feature type="transmembrane region" description="Helical" evidence="6">
    <location>
        <begin position="313"/>
        <end position="332"/>
    </location>
</feature>
<evidence type="ECO:0000256" key="2">
    <source>
        <dbReference type="ARBA" id="ARBA00022475"/>
    </source>
</evidence>
<comment type="subcellular location">
    <subcellularLocation>
        <location evidence="1">Cell membrane</location>
        <topology evidence="1">Multi-pass membrane protein</topology>
    </subcellularLocation>
</comment>